<protein>
    <submittedName>
        <fullName evidence="12">YidC/Oxa1 family membrane protein insertase</fullName>
    </submittedName>
</protein>
<dbReference type="InterPro" id="IPR001708">
    <property type="entry name" value="YidC/ALB3/OXA1/COX18"/>
</dbReference>
<feature type="transmembrane region" description="Helical" evidence="10">
    <location>
        <begin position="89"/>
        <end position="109"/>
    </location>
</feature>
<dbReference type="Pfam" id="PF02096">
    <property type="entry name" value="60KD_IMP"/>
    <property type="match status" value="1"/>
</dbReference>
<dbReference type="EMBL" id="JACRSV010000003">
    <property type="protein sequence ID" value="MBC8560372.1"/>
    <property type="molecule type" value="Genomic_DNA"/>
</dbReference>
<evidence type="ECO:0000259" key="11">
    <source>
        <dbReference type="Pfam" id="PF02096"/>
    </source>
</evidence>
<evidence type="ECO:0000256" key="7">
    <source>
        <dbReference type="ARBA" id="ARBA00023136"/>
    </source>
</evidence>
<feature type="transmembrane region" description="Helical" evidence="10">
    <location>
        <begin position="252"/>
        <end position="272"/>
    </location>
</feature>
<keyword evidence="13" id="KW-1185">Reference proteome</keyword>
<dbReference type="CDD" id="cd20070">
    <property type="entry name" value="5TM_YidC_Alb3"/>
    <property type="match status" value="1"/>
</dbReference>
<comment type="subcellular location">
    <subcellularLocation>
        <location evidence="1">Cell membrane</location>
        <topology evidence="1">Multi-pass membrane protein</topology>
    </subcellularLocation>
    <subcellularLocation>
        <location evidence="9">Membrane</location>
        <topology evidence="9">Multi-pass membrane protein</topology>
    </subcellularLocation>
</comment>
<keyword evidence="6 10" id="KW-1133">Transmembrane helix</keyword>
<gene>
    <name evidence="12" type="ORF">H8710_09895</name>
</gene>
<evidence type="ECO:0000256" key="9">
    <source>
        <dbReference type="RuleBase" id="RU003945"/>
    </source>
</evidence>
<dbReference type="NCBIfam" id="TIGR03592">
    <property type="entry name" value="yidC_oxa1_cterm"/>
    <property type="match status" value="1"/>
</dbReference>
<dbReference type="GO" id="GO:0051205">
    <property type="term" value="P:protein insertion into membrane"/>
    <property type="evidence" value="ECO:0007669"/>
    <property type="project" value="TreeGrafter"/>
</dbReference>
<sequence length="353" mass="40266">MNWLTNIIGVPLGWIMWLLYSVIQNYGIVLILFTILVKALMFPLSVKQQKATAKMSVFQPKIQEIQKKYEKNKEKQQEEMMKLYETHGYNPMSGCLPMLLPFIILFGLIDVIYRPLTHILHIGSDAIAKATELLAASGISNTGRPELDILTHINDPALVNGLAADVVSKIQNFDYSLFGIDLSVVPTWAWNWFLLIPILSGVTAFLVSMVSMKMNPAANQQASGMGAMKIMMYVMPLFSVWIAFSVPVGVGFYWILSNILSGVQTVILYKIYSPEKYKKEFEEKMQAEAEKKKLERAQRKKIKVDPNEPLDPDTEKMLLSEKELNRKRLAEARRRDAEKYGEEYVEVTDKDLM</sequence>
<dbReference type="GO" id="GO:0032977">
    <property type="term" value="F:membrane insertase activity"/>
    <property type="evidence" value="ECO:0007669"/>
    <property type="project" value="InterPro"/>
</dbReference>
<keyword evidence="4 9" id="KW-0812">Transmembrane</keyword>
<evidence type="ECO:0000313" key="12">
    <source>
        <dbReference type="EMBL" id="MBC8560372.1"/>
    </source>
</evidence>
<dbReference type="InterPro" id="IPR047196">
    <property type="entry name" value="YidC_ALB_C"/>
</dbReference>
<evidence type="ECO:0000313" key="13">
    <source>
        <dbReference type="Proteomes" id="UP000610760"/>
    </source>
</evidence>
<evidence type="ECO:0000256" key="10">
    <source>
        <dbReference type="SAM" id="Phobius"/>
    </source>
</evidence>
<evidence type="ECO:0000256" key="6">
    <source>
        <dbReference type="ARBA" id="ARBA00022989"/>
    </source>
</evidence>
<dbReference type="GO" id="GO:0005886">
    <property type="term" value="C:plasma membrane"/>
    <property type="evidence" value="ECO:0007669"/>
    <property type="project" value="UniProtKB-SubCell"/>
</dbReference>
<feature type="domain" description="Membrane insertase YidC/Oxa/ALB C-terminal" evidence="11">
    <location>
        <begin position="26"/>
        <end position="269"/>
    </location>
</feature>
<feature type="transmembrane region" description="Helical" evidence="10">
    <location>
        <begin position="230"/>
        <end position="246"/>
    </location>
</feature>
<keyword evidence="3" id="KW-1003">Cell membrane</keyword>
<evidence type="ECO:0000256" key="5">
    <source>
        <dbReference type="ARBA" id="ARBA00022927"/>
    </source>
</evidence>
<dbReference type="AlphaFoldDB" id="A0A926I7Z3"/>
<evidence type="ECO:0000256" key="3">
    <source>
        <dbReference type="ARBA" id="ARBA00022475"/>
    </source>
</evidence>
<dbReference type="Proteomes" id="UP000610760">
    <property type="component" value="Unassembled WGS sequence"/>
</dbReference>
<comment type="caution">
    <text evidence="12">The sequence shown here is derived from an EMBL/GenBank/DDBJ whole genome shotgun (WGS) entry which is preliminary data.</text>
</comment>
<reference evidence="12" key="1">
    <citation type="submission" date="2020-08" db="EMBL/GenBank/DDBJ databases">
        <title>Genome public.</title>
        <authorList>
            <person name="Liu C."/>
            <person name="Sun Q."/>
        </authorList>
    </citation>
    <scope>NUCLEOTIDE SEQUENCE</scope>
    <source>
        <strain evidence="12">NSJ-33</strain>
    </source>
</reference>
<dbReference type="PANTHER" id="PTHR12428:SF65">
    <property type="entry name" value="CYTOCHROME C OXIDASE ASSEMBLY PROTEIN COX18, MITOCHONDRIAL"/>
    <property type="match status" value="1"/>
</dbReference>
<keyword evidence="5" id="KW-0653">Protein transport</keyword>
<evidence type="ECO:0000256" key="4">
    <source>
        <dbReference type="ARBA" id="ARBA00022692"/>
    </source>
</evidence>
<dbReference type="RefSeq" id="WP_249295376.1">
    <property type="nucleotide sequence ID" value="NZ_JACRSV010000003.1"/>
</dbReference>
<keyword evidence="8" id="KW-0143">Chaperone</keyword>
<proteinExistence type="inferred from homology"/>
<comment type="similarity">
    <text evidence="9">Belongs to the OXA1/ALB3/YidC family.</text>
</comment>
<dbReference type="InterPro" id="IPR028055">
    <property type="entry name" value="YidC/Oxa/ALB_C"/>
</dbReference>
<evidence type="ECO:0000256" key="1">
    <source>
        <dbReference type="ARBA" id="ARBA00004651"/>
    </source>
</evidence>
<dbReference type="PANTHER" id="PTHR12428">
    <property type="entry name" value="OXA1"/>
    <property type="match status" value="1"/>
</dbReference>
<organism evidence="12 13">
    <name type="scientific">Fumia xinanensis</name>
    <dbReference type="NCBI Taxonomy" id="2763659"/>
    <lineage>
        <taxon>Bacteria</taxon>
        <taxon>Bacillati</taxon>
        <taxon>Bacillota</taxon>
        <taxon>Clostridia</taxon>
        <taxon>Eubacteriales</taxon>
        <taxon>Oscillospiraceae</taxon>
        <taxon>Fumia</taxon>
    </lineage>
</organism>
<evidence type="ECO:0000256" key="8">
    <source>
        <dbReference type="ARBA" id="ARBA00023186"/>
    </source>
</evidence>
<name>A0A926I7Z3_9FIRM</name>
<keyword evidence="7 10" id="KW-0472">Membrane</keyword>
<dbReference type="GO" id="GO:0015031">
    <property type="term" value="P:protein transport"/>
    <property type="evidence" value="ECO:0007669"/>
    <property type="project" value="UniProtKB-KW"/>
</dbReference>
<feature type="transmembrane region" description="Helical" evidence="10">
    <location>
        <begin position="189"/>
        <end position="210"/>
    </location>
</feature>
<keyword evidence="2" id="KW-0813">Transport</keyword>
<feature type="transmembrane region" description="Helical" evidence="10">
    <location>
        <begin position="12"/>
        <end position="37"/>
    </location>
</feature>
<evidence type="ECO:0000256" key="2">
    <source>
        <dbReference type="ARBA" id="ARBA00022448"/>
    </source>
</evidence>
<accession>A0A926I7Z3</accession>